<reference evidence="3" key="1">
    <citation type="submission" date="2021-01" db="EMBL/GenBank/DDBJ databases">
        <title>Draft genome sequence of Nasalis larvatus strain YZ03.</title>
        <authorList>
            <person name="Suzuki-Hashido N."/>
            <person name="Tsuchida S."/>
            <person name="Hayakawa T."/>
        </authorList>
    </citation>
    <scope>NUCLEOTIDE SEQUENCE [LARGE SCALE GENOMIC DNA]</scope>
    <source>
        <strain evidence="3">YZ03</strain>
    </source>
</reference>
<feature type="transmembrane region" description="Helical" evidence="1">
    <location>
        <begin position="67"/>
        <end position="90"/>
    </location>
</feature>
<organism evidence="2 3">
    <name type="scientific">Lactobacillus nasalidis</name>
    <dbReference type="NCBI Taxonomy" id="2797258"/>
    <lineage>
        <taxon>Bacteria</taxon>
        <taxon>Bacillati</taxon>
        <taxon>Bacillota</taxon>
        <taxon>Bacilli</taxon>
        <taxon>Lactobacillales</taxon>
        <taxon>Lactobacillaceae</taxon>
        <taxon>Lactobacillus</taxon>
    </lineage>
</organism>
<sequence length="130" mass="14026">MKKETLQEIVLGTVGGLVFAMGMCMCLISEWNLFQSGVITSVVGLAILLLIIPVYRKTHPRKPHGPVNWGIVLAWVIGIAGALLMGFGMSRVMQGSPSQSDFFLGLACGVAGMIVCVLVYPVYSYFSNKN</sequence>
<comment type="caution">
    <text evidence="2">The sequence shown here is derived from an EMBL/GenBank/DDBJ whole genome shotgun (WGS) entry which is preliminary data.</text>
</comment>
<evidence type="ECO:0000256" key="1">
    <source>
        <dbReference type="SAM" id="Phobius"/>
    </source>
</evidence>
<keyword evidence="3" id="KW-1185">Reference proteome</keyword>
<feature type="transmembrane region" description="Helical" evidence="1">
    <location>
        <begin position="102"/>
        <end position="123"/>
    </location>
</feature>
<proteinExistence type="predicted"/>
<dbReference type="EMBL" id="BOCI01000304">
    <property type="protein sequence ID" value="GHW01503.1"/>
    <property type="molecule type" value="Genomic_DNA"/>
</dbReference>
<feature type="transmembrane region" description="Helical" evidence="1">
    <location>
        <begin position="9"/>
        <end position="31"/>
    </location>
</feature>
<feature type="transmembrane region" description="Helical" evidence="1">
    <location>
        <begin position="37"/>
        <end position="55"/>
    </location>
</feature>
<dbReference type="Proteomes" id="UP000616547">
    <property type="component" value="Unassembled WGS sequence"/>
</dbReference>
<name>A0ABQ3W4Q2_9LACO</name>
<gene>
    <name evidence="2" type="ORF">lacNasYZ03_11900</name>
</gene>
<dbReference type="RefSeq" id="WP_201331837.1">
    <property type="nucleotide sequence ID" value="NZ_BOCG01000243.1"/>
</dbReference>
<evidence type="ECO:0000313" key="2">
    <source>
        <dbReference type="EMBL" id="GHW01503.1"/>
    </source>
</evidence>
<evidence type="ECO:0000313" key="3">
    <source>
        <dbReference type="Proteomes" id="UP000616547"/>
    </source>
</evidence>
<accession>A0ABQ3W4Q2</accession>
<protein>
    <submittedName>
        <fullName evidence="2">Uncharacterized protein</fullName>
    </submittedName>
</protein>
<keyword evidence="1" id="KW-0812">Transmembrane</keyword>
<keyword evidence="1" id="KW-0472">Membrane</keyword>
<keyword evidence="1" id="KW-1133">Transmembrane helix</keyword>